<protein>
    <submittedName>
        <fullName evidence="2">Uncharacterized protein</fullName>
    </submittedName>
</protein>
<dbReference type="OrthoDB" id="10384138at2759"/>
<name>A0A1L9N4E0_ASPTC</name>
<reference evidence="3" key="1">
    <citation type="journal article" date="2017" name="Genome Biol.">
        <title>Comparative genomics reveals high biological diversity and specific adaptations in the industrially and medically important fungal genus Aspergillus.</title>
        <authorList>
            <person name="de Vries R.P."/>
            <person name="Riley R."/>
            <person name="Wiebenga A."/>
            <person name="Aguilar-Osorio G."/>
            <person name="Amillis S."/>
            <person name="Uchima C.A."/>
            <person name="Anderluh G."/>
            <person name="Asadollahi M."/>
            <person name="Askin M."/>
            <person name="Barry K."/>
            <person name="Battaglia E."/>
            <person name="Bayram O."/>
            <person name="Benocci T."/>
            <person name="Braus-Stromeyer S.A."/>
            <person name="Caldana C."/>
            <person name="Canovas D."/>
            <person name="Cerqueira G.C."/>
            <person name="Chen F."/>
            <person name="Chen W."/>
            <person name="Choi C."/>
            <person name="Clum A."/>
            <person name="Dos Santos R.A."/>
            <person name="Damasio A.R."/>
            <person name="Diallinas G."/>
            <person name="Emri T."/>
            <person name="Fekete E."/>
            <person name="Flipphi M."/>
            <person name="Freyberg S."/>
            <person name="Gallo A."/>
            <person name="Gournas C."/>
            <person name="Habgood R."/>
            <person name="Hainaut M."/>
            <person name="Harispe M.L."/>
            <person name="Henrissat B."/>
            <person name="Hilden K.S."/>
            <person name="Hope R."/>
            <person name="Hossain A."/>
            <person name="Karabika E."/>
            <person name="Karaffa L."/>
            <person name="Karanyi Z."/>
            <person name="Krasevec N."/>
            <person name="Kuo A."/>
            <person name="Kusch H."/>
            <person name="LaButti K."/>
            <person name="Lagendijk E.L."/>
            <person name="Lapidus A."/>
            <person name="Levasseur A."/>
            <person name="Lindquist E."/>
            <person name="Lipzen A."/>
            <person name="Logrieco A.F."/>
            <person name="MacCabe A."/>
            <person name="Maekelae M.R."/>
            <person name="Malavazi I."/>
            <person name="Melin P."/>
            <person name="Meyer V."/>
            <person name="Mielnichuk N."/>
            <person name="Miskei M."/>
            <person name="Molnar A.P."/>
            <person name="Mule G."/>
            <person name="Ngan C.Y."/>
            <person name="Orejas M."/>
            <person name="Orosz E."/>
            <person name="Ouedraogo J.P."/>
            <person name="Overkamp K.M."/>
            <person name="Park H.-S."/>
            <person name="Perrone G."/>
            <person name="Piumi F."/>
            <person name="Punt P.J."/>
            <person name="Ram A.F."/>
            <person name="Ramon A."/>
            <person name="Rauscher S."/>
            <person name="Record E."/>
            <person name="Riano-Pachon D.M."/>
            <person name="Robert V."/>
            <person name="Roehrig J."/>
            <person name="Ruller R."/>
            <person name="Salamov A."/>
            <person name="Salih N.S."/>
            <person name="Samson R.A."/>
            <person name="Sandor E."/>
            <person name="Sanguinetti M."/>
            <person name="Schuetze T."/>
            <person name="Sepcic K."/>
            <person name="Shelest E."/>
            <person name="Sherlock G."/>
            <person name="Sophianopoulou V."/>
            <person name="Squina F.M."/>
            <person name="Sun H."/>
            <person name="Susca A."/>
            <person name="Todd R.B."/>
            <person name="Tsang A."/>
            <person name="Unkles S.E."/>
            <person name="van de Wiele N."/>
            <person name="van Rossen-Uffink D."/>
            <person name="Oliveira J.V."/>
            <person name="Vesth T.C."/>
            <person name="Visser J."/>
            <person name="Yu J.-H."/>
            <person name="Zhou M."/>
            <person name="Andersen M.R."/>
            <person name="Archer D.B."/>
            <person name="Baker S.E."/>
            <person name="Benoit I."/>
            <person name="Brakhage A.A."/>
            <person name="Braus G.H."/>
            <person name="Fischer R."/>
            <person name="Frisvad J.C."/>
            <person name="Goldman G.H."/>
            <person name="Houbraken J."/>
            <person name="Oakley B."/>
            <person name="Pocsi I."/>
            <person name="Scazzocchio C."/>
            <person name="Seiboth B."/>
            <person name="vanKuyk P.A."/>
            <person name="Wortman J."/>
            <person name="Dyer P.S."/>
            <person name="Grigoriev I.V."/>
        </authorList>
    </citation>
    <scope>NUCLEOTIDE SEQUENCE [LARGE SCALE GENOMIC DNA]</scope>
    <source>
        <strain evidence="3">CBS 134.48</strain>
    </source>
</reference>
<evidence type="ECO:0000256" key="1">
    <source>
        <dbReference type="SAM" id="MobiDB-lite"/>
    </source>
</evidence>
<dbReference type="AlphaFoldDB" id="A0A1L9N4E0"/>
<accession>A0A1L9N4E0</accession>
<evidence type="ECO:0000313" key="2">
    <source>
        <dbReference type="EMBL" id="OJI84203.1"/>
    </source>
</evidence>
<organism evidence="2 3">
    <name type="scientific">Aspergillus tubingensis (strain CBS 134.48)</name>
    <dbReference type="NCBI Taxonomy" id="767770"/>
    <lineage>
        <taxon>Eukaryota</taxon>
        <taxon>Fungi</taxon>
        <taxon>Dikarya</taxon>
        <taxon>Ascomycota</taxon>
        <taxon>Pezizomycotina</taxon>
        <taxon>Eurotiomycetes</taxon>
        <taxon>Eurotiomycetidae</taxon>
        <taxon>Eurotiales</taxon>
        <taxon>Aspergillaceae</taxon>
        <taxon>Aspergillus</taxon>
        <taxon>Aspergillus subgen. Circumdati</taxon>
    </lineage>
</organism>
<gene>
    <name evidence="2" type="ORF">ASPTUDRAFT_75815</name>
</gene>
<dbReference type="VEuPathDB" id="FungiDB:ASPTUDRAFT_75815"/>
<keyword evidence="3" id="KW-1185">Reference proteome</keyword>
<proteinExistence type="predicted"/>
<sequence length="197" mass="21963">MFVDRCGALGSYTKSLVVRRYSIGCKSCASSVVKLTLRSGTCRDAFYTAELVFNSSDTGVAAESWVSRKDTNADRIIEALDKHTGEELSRCHRTSWRRFRFPPDKGHEELKRVRTITVEPRGEQGACFPAHPGQHSADSLDAADIGFPANGNSSSWSDWEHNRGNNTSRDEDHLVAMAKSLQWPRVGLVESGNYPYH</sequence>
<feature type="region of interest" description="Disordered" evidence="1">
    <location>
        <begin position="129"/>
        <end position="168"/>
    </location>
</feature>
<dbReference type="EMBL" id="KV878203">
    <property type="protein sequence ID" value="OJI84203.1"/>
    <property type="molecule type" value="Genomic_DNA"/>
</dbReference>
<dbReference type="Proteomes" id="UP000184304">
    <property type="component" value="Unassembled WGS sequence"/>
</dbReference>
<evidence type="ECO:0000313" key="3">
    <source>
        <dbReference type="Proteomes" id="UP000184304"/>
    </source>
</evidence>
<feature type="compositionally biased region" description="Basic and acidic residues" evidence="1">
    <location>
        <begin position="158"/>
        <end position="168"/>
    </location>
</feature>